<accession>B1T2T4</accession>
<dbReference type="EMBL" id="ABLK01000050">
    <property type="protein sequence ID" value="EDT42099.1"/>
    <property type="molecule type" value="Genomic_DNA"/>
</dbReference>
<evidence type="ECO:0000313" key="1">
    <source>
        <dbReference type="EMBL" id="EDT42099.1"/>
    </source>
</evidence>
<organism evidence="1 2">
    <name type="scientific">Burkholderia ambifaria MEX-5</name>
    <dbReference type="NCBI Taxonomy" id="396597"/>
    <lineage>
        <taxon>Bacteria</taxon>
        <taxon>Pseudomonadati</taxon>
        <taxon>Pseudomonadota</taxon>
        <taxon>Betaproteobacteria</taxon>
        <taxon>Burkholderiales</taxon>
        <taxon>Burkholderiaceae</taxon>
        <taxon>Burkholderia</taxon>
        <taxon>Burkholderia cepacia complex</taxon>
    </lineage>
</organism>
<gene>
    <name evidence="1" type="ORF">BamMEX5DRAFT_2100</name>
</gene>
<dbReference type="Proteomes" id="UP000004814">
    <property type="component" value="Unassembled WGS sequence"/>
</dbReference>
<dbReference type="AlphaFoldDB" id="B1T2T4"/>
<proteinExistence type="predicted"/>
<reference evidence="1 2" key="1">
    <citation type="submission" date="2008-03" db="EMBL/GenBank/DDBJ databases">
        <title>Sequencing of the draft genome and assembly of Burkholderia ambifaria MEX-5.</title>
        <authorList>
            <consortium name="US DOE Joint Genome Institute (JGI-PGF)"/>
            <person name="Copeland A."/>
            <person name="Lucas S."/>
            <person name="Lapidus A."/>
            <person name="Glavina del Rio T."/>
            <person name="Dalin E."/>
            <person name="Tice H."/>
            <person name="Bruce D."/>
            <person name="Goodwin L."/>
            <person name="Pitluck S."/>
            <person name="Larimer F."/>
            <person name="Land M.L."/>
            <person name="Hauser L."/>
            <person name="Tiedje J."/>
            <person name="Richardson P."/>
        </authorList>
    </citation>
    <scope>NUCLEOTIDE SEQUENCE [LARGE SCALE GENOMIC DNA]</scope>
    <source>
        <strain evidence="1 2">MEX-5</strain>
    </source>
</reference>
<sequence length="61" mass="6556">MVDNGDTRRHALSFRRLTRAPVRTDNREADAFAASHAIIAARVDFDAVASVNLSRASTGSA</sequence>
<name>B1T2T4_9BURK</name>
<protein>
    <submittedName>
        <fullName evidence="1">Uncharacterized protein</fullName>
    </submittedName>
</protein>
<evidence type="ECO:0000313" key="2">
    <source>
        <dbReference type="Proteomes" id="UP000004814"/>
    </source>
</evidence>
<comment type="caution">
    <text evidence="1">The sequence shown here is derived from an EMBL/GenBank/DDBJ whole genome shotgun (WGS) entry which is preliminary data.</text>
</comment>